<protein>
    <submittedName>
        <fullName evidence="1">4Fe-4S dicluster domain-containing protein</fullName>
    </submittedName>
</protein>
<dbReference type="AlphaFoldDB" id="A0A7G6T2S3"/>
<evidence type="ECO:0000313" key="1">
    <source>
        <dbReference type="EMBL" id="QND61055.1"/>
    </source>
</evidence>
<accession>A0A7G6T2S3</accession>
<gene>
    <name evidence="1" type="ORF">HB778_34765</name>
</gene>
<sequence>MILARGMIEGITAALGANGLILRGGFVFSDNDDAAHGASGVPAKSVLLVGQAGAAPWPHFLRWRERQPQQIANPLDSWSRQVIGDVAAAFGARAVSPSDKPYLPFQQWAMRAEGLKPSPLGILMHPQYGLWHAYRGALLFEDEIALPQQGEMIHLCDACVAKPCLKSCPVDAYSREGFAYQACLAHVRGANGGPCRSGGCLDRNACPYGTEYRYPPDVQAFHMASFALAAG</sequence>
<organism evidence="1 2">
    <name type="scientific">Mesorhizobium huakuii</name>
    <dbReference type="NCBI Taxonomy" id="28104"/>
    <lineage>
        <taxon>Bacteria</taxon>
        <taxon>Pseudomonadati</taxon>
        <taxon>Pseudomonadota</taxon>
        <taxon>Alphaproteobacteria</taxon>
        <taxon>Hyphomicrobiales</taxon>
        <taxon>Phyllobacteriaceae</taxon>
        <taxon>Mesorhizobium</taxon>
    </lineage>
</organism>
<dbReference type="EMBL" id="CP050296">
    <property type="protein sequence ID" value="QND61055.1"/>
    <property type="molecule type" value="Genomic_DNA"/>
</dbReference>
<proteinExistence type="predicted"/>
<dbReference type="Proteomes" id="UP000515465">
    <property type="component" value="Chromosome"/>
</dbReference>
<dbReference type="RefSeq" id="WP_183460422.1">
    <property type="nucleotide sequence ID" value="NZ_CP050296.1"/>
</dbReference>
<reference evidence="2" key="1">
    <citation type="journal article" date="2020" name="Mol. Plant Microbe">
        <title>Rhizobial microsymbionts of the narrowly endemic Oxytropis species growing in Kamchatka are characterized by significant genetic diversity and possess a set of genes that are associated with T3SS and T6SS secretion systems and can affect the development of symbiosis.</title>
        <authorList>
            <person name="Safronova V."/>
            <person name="Guro P."/>
            <person name="Sazanova A."/>
            <person name="Kuznetsova I."/>
            <person name="Belimov A."/>
            <person name="Yakubov V."/>
            <person name="Chirak E."/>
            <person name="Afonin A."/>
            <person name="Gogolev Y."/>
            <person name="Andronov E."/>
            <person name="Tikhonovich I."/>
        </authorList>
    </citation>
    <scope>NUCLEOTIDE SEQUENCE [LARGE SCALE GENOMIC DNA]</scope>
    <source>
        <strain evidence="2">583</strain>
    </source>
</reference>
<evidence type="ECO:0000313" key="2">
    <source>
        <dbReference type="Proteomes" id="UP000515465"/>
    </source>
</evidence>
<name>A0A7G6T2S3_9HYPH</name>